<proteinExistence type="predicted"/>
<dbReference type="OrthoDB" id="36678at10239"/>
<keyword evidence="2" id="KW-1185">Reference proteome</keyword>
<name>G0X528_9CAUD</name>
<reference evidence="1 2" key="1">
    <citation type="journal article" date="2011" name="Arch. Virol.">
        <title>The genome sequence of enterobacterial phage 7-11, which possesses an unusually elongated head.</title>
        <authorList>
            <person name="Kropinski A.M."/>
            <person name="Lingohr E.J."/>
            <person name="Ackermann H.W."/>
        </authorList>
    </citation>
    <scope>NUCLEOTIDE SEQUENCE [LARGE SCALE GENOMIC DNA]</scope>
</reference>
<accession>G0X528</accession>
<organism evidence="1 2">
    <name type="scientific">Salmonella phage 7-11</name>
    <dbReference type="NCBI Taxonomy" id="1054968"/>
    <lineage>
        <taxon>Viruses</taxon>
        <taxon>Duplodnaviria</taxon>
        <taxon>Heunggongvirae</taxon>
        <taxon>Uroviricota</taxon>
        <taxon>Caudoviricetes</taxon>
        <taxon>Grimontviridae</taxon>
        <taxon>Moazamivirus</taxon>
        <taxon>Moazamivirus 711</taxon>
    </lineage>
</organism>
<dbReference type="EMBL" id="HM997019">
    <property type="protein sequence ID" value="AEK82010.1"/>
    <property type="molecule type" value="Genomic_DNA"/>
</dbReference>
<sequence>MTVKHTLIPSRGDATNHIVRGGDRLEIRVGSSVAGVILVESDGSGVNLKLLDHTGHQVRNHKLLSASVTVKHIRDNIFWGFLYGKSIYKEEKLCPNGAKAIPEKDDDNVPGKYIIWCPTSNLPPRVVLESEKQARAVAHSMAERHGGEFFWCRLHGKVARKAVTTYENVVTRL</sequence>
<protein>
    <submittedName>
        <fullName evidence="1">Uncharacterized protein</fullName>
    </submittedName>
</protein>
<dbReference type="RefSeq" id="YP_004782470.1">
    <property type="nucleotide sequence ID" value="NC_015938.1"/>
</dbReference>
<dbReference type="GeneID" id="11117562"/>
<evidence type="ECO:0000313" key="1">
    <source>
        <dbReference type="EMBL" id="AEK82010.1"/>
    </source>
</evidence>
<dbReference type="Proteomes" id="UP000001639">
    <property type="component" value="Segment"/>
</dbReference>
<dbReference type="KEGG" id="vg:11117562"/>
<evidence type="ECO:0000313" key="2">
    <source>
        <dbReference type="Proteomes" id="UP000001639"/>
    </source>
</evidence>